<evidence type="ECO:0000313" key="2">
    <source>
        <dbReference type="Proteomes" id="UP001221757"/>
    </source>
</evidence>
<name>A0AAD7GEK7_MYCRO</name>
<evidence type="ECO:0000313" key="1">
    <source>
        <dbReference type="EMBL" id="KAJ7691317.1"/>
    </source>
</evidence>
<organism evidence="1 2">
    <name type="scientific">Mycena rosella</name>
    <name type="common">Pink bonnet</name>
    <name type="synonym">Agaricus rosellus</name>
    <dbReference type="NCBI Taxonomy" id="1033263"/>
    <lineage>
        <taxon>Eukaryota</taxon>
        <taxon>Fungi</taxon>
        <taxon>Dikarya</taxon>
        <taxon>Basidiomycota</taxon>
        <taxon>Agaricomycotina</taxon>
        <taxon>Agaricomycetes</taxon>
        <taxon>Agaricomycetidae</taxon>
        <taxon>Agaricales</taxon>
        <taxon>Marasmiineae</taxon>
        <taxon>Mycenaceae</taxon>
        <taxon>Mycena</taxon>
    </lineage>
</organism>
<dbReference type="AlphaFoldDB" id="A0AAD7GEK7"/>
<dbReference type="Proteomes" id="UP001221757">
    <property type="component" value="Unassembled WGS sequence"/>
</dbReference>
<dbReference type="EMBL" id="JARKIE010000059">
    <property type="protein sequence ID" value="KAJ7691317.1"/>
    <property type="molecule type" value="Genomic_DNA"/>
</dbReference>
<comment type="caution">
    <text evidence="1">The sequence shown here is derived from an EMBL/GenBank/DDBJ whole genome shotgun (WGS) entry which is preliminary data.</text>
</comment>
<keyword evidence="2" id="KW-1185">Reference proteome</keyword>
<proteinExistence type="predicted"/>
<protein>
    <submittedName>
        <fullName evidence="1">Uncharacterized protein</fullName>
    </submittedName>
</protein>
<sequence>MSLTVLLTTPRLSTMANSKPTLTQHLQNPLQDHLNMIHYLRRNIRSAGTTGLHFKLGFHERKAPSPSSSTESTHTRDYLNSNASRYRWEQALHKTPPGLESEAWPQANRVQVYSLSQVIPRDCDNTGQLLLCARRSARERQSALYANPEGYKRTYCGSTSAGSFSRPYNSTRVAKRTEFIELQDIRRIQKGIEAETVRLHPDDGQSTLQWIERLRRAGHLLGFKSKTDPIPPGSDLTPDIFMLMIQTDWQRHQNQPTHTHQQHNQYEVLTSKIELLEGRWDRDQLKNVRIELS</sequence>
<gene>
    <name evidence="1" type="ORF">B0H17DRAFT_1133839</name>
</gene>
<accession>A0AAD7GEK7</accession>
<reference evidence="1" key="1">
    <citation type="submission" date="2023-03" db="EMBL/GenBank/DDBJ databases">
        <title>Massive genome expansion in bonnet fungi (Mycena s.s.) driven by repeated elements and novel gene families across ecological guilds.</title>
        <authorList>
            <consortium name="Lawrence Berkeley National Laboratory"/>
            <person name="Harder C.B."/>
            <person name="Miyauchi S."/>
            <person name="Viragh M."/>
            <person name="Kuo A."/>
            <person name="Thoen E."/>
            <person name="Andreopoulos B."/>
            <person name="Lu D."/>
            <person name="Skrede I."/>
            <person name="Drula E."/>
            <person name="Henrissat B."/>
            <person name="Morin E."/>
            <person name="Kohler A."/>
            <person name="Barry K."/>
            <person name="LaButti K."/>
            <person name="Morin E."/>
            <person name="Salamov A."/>
            <person name="Lipzen A."/>
            <person name="Mereny Z."/>
            <person name="Hegedus B."/>
            <person name="Baldrian P."/>
            <person name="Stursova M."/>
            <person name="Weitz H."/>
            <person name="Taylor A."/>
            <person name="Grigoriev I.V."/>
            <person name="Nagy L.G."/>
            <person name="Martin F."/>
            <person name="Kauserud H."/>
        </authorList>
    </citation>
    <scope>NUCLEOTIDE SEQUENCE</scope>
    <source>
        <strain evidence="1">CBHHK067</strain>
    </source>
</reference>